<keyword evidence="1" id="KW-1133">Transmembrane helix</keyword>
<dbReference type="EMBL" id="JAXAFJ010000003">
    <property type="protein sequence ID" value="MDX6805843.1"/>
    <property type="molecule type" value="Genomic_DNA"/>
</dbReference>
<keyword evidence="1" id="KW-0472">Membrane</keyword>
<comment type="caution">
    <text evidence="2">The sequence shown here is derived from an EMBL/GenBank/DDBJ whole genome shotgun (WGS) entry which is preliminary data.</text>
</comment>
<sequence>MAQQVKPQRGMAMAMGVGVILVLALVIFWLSFDRAPVEATAPADPAPTNSPQPR</sequence>
<keyword evidence="1" id="KW-0812">Transmembrane</keyword>
<evidence type="ECO:0000313" key="3">
    <source>
        <dbReference type="Proteomes" id="UP001274321"/>
    </source>
</evidence>
<evidence type="ECO:0000256" key="1">
    <source>
        <dbReference type="SAM" id="Phobius"/>
    </source>
</evidence>
<protein>
    <submittedName>
        <fullName evidence="2">Uncharacterized protein</fullName>
    </submittedName>
</protein>
<gene>
    <name evidence="2" type="ORF">SCD90_07190</name>
</gene>
<feature type="transmembrane region" description="Helical" evidence="1">
    <location>
        <begin position="12"/>
        <end position="32"/>
    </location>
</feature>
<dbReference type="Proteomes" id="UP001274321">
    <property type="component" value="Unassembled WGS sequence"/>
</dbReference>
<proteinExistence type="predicted"/>
<accession>A0ABU4RNR6</accession>
<dbReference type="RefSeq" id="WP_319843969.1">
    <property type="nucleotide sequence ID" value="NZ_JAXAFJ010000003.1"/>
</dbReference>
<evidence type="ECO:0000313" key="2">
    <source>
        <dbReference type="EMBL" id="MDX6805843.1"/>
    </source>
</evidence>
<name>A0ABU4RNR6_9HYPH</name>
<organism evidence="2 3">
    <name type="scientific">Terrihabitans rhizophilus</name>
    <dbReference type="NCBI Taxonomy" id="3092662"/>
    <lineage>
        <taxon>Bacteria</taxon>
        <taxon>Pseudomonadati</taxon>
        <taxon>Pseudomonadota</taxon>
        <taxon>Alphaproteobacteria</taxon>
        <taxon>Hyphomicrobiales</taxon>
        <taxon>Terrihabitans</taxon>
    </lineage>
</organism>
<keyword evidence="3" id="KW-1185">Reference proteome</keyword>
<reference evidence="2 3" key="1">
    <citation type="submission" date="2023-11" db="EMBL/GenBank/DDBJ databases">
        <authorList>
            <person name="Bao R."/>
        </authorList>
    </citation>
    <scope>NUCLEOTIDE SEQUENCE [LARGE SCALE GENOMIC DNA]</scope>
    <source>
        <strain evidence="2 3">PJ23</strain>
    </source>
</reference>